<dbReference type="InterPro" id="IPR013087">
    <property type="entry name" value="Znf_C2H2_type"/>
</dbReference>
<dbReference type="EMBL" id="MU001642">
    <property type="protein sequence ID" value="KAF2478997.1"/>
    <property type="molecule type" value="Genomic_DNA"/>
</dbReference>
<accession>A0A6A6PIB2</accession>
<reference evidence="3" key="1">
    <citation type="journal article" date="2020" name="Stud. Mycol.">
        <title>101 Dothideomycetes genomes: a test case for predicting lifestyles and emergence of pathogens.</title>
        <authorList>
            <person name="Haridas S."/>
            <person name="Albert R."/>
            <person name="Binder M."/>
            <person name="Bloem J."/>
            <person name="Labutti K."/>
            <person name="Salamov A."/>
            <person name="Andreopoulos B."/>
            <person name="Baker S."/>
            <person name="Barry K."/>
            <person name="Bills G."/>
            <person name="Bluhm B."/>
            <person name="Cannon C."/>
            <person name="Castanera R."/>
            <person name="Culley D."/>
            <person name="Daum C."/>
            <person name="Ezra D."/>
            <person name="Gonzalez J."/>
            <person name="Henrissat B."/>
            <person name="Kuo A."/>
            <person name="Liang C."/>
            <person name="Lipzen A."/>
            <person name="Lutzoni F."/>
            <person name="Magnuson J."/>
            <person name="Mondo S."/>
            <person name="Nolan M."/>
            <person name="Ohm R."/>
            <person name="Pangilinan J."/>
            <person name="Park H.-J."/>
            <person name="Ramirez L."/>
            <person name="Alfaro M."/>
            <person name="Sun H."/>
            <person name="Tritt A."/>
            <person name="Yoshinaga Y."/>
            <person name="Zwiers L.-H."/>
            <person name="Turgeon B."/>
            <person name="Goodwin S."/>
            <person name="Spatafora J."/>
            <person name="Crous P."/>
            <person name="Grigoriev I."/>
        </authorList>
    </citation>
    <scope>NUCLEOTIDE SEQUENCE</scope>
    <source>
        <strain evidence="3">CBS 113389</strain>
    </source>
</reference>
<evidence type="ECO:0000313" key="4">
    <source>
        <dbReference type="Proteomes" id="UP000799767"/>
    </source>
</evidence>
<keyword evidence="4" id="KW-1185">Reference proteome</keyword>
<keyword evidence="1" id="KW-0479">Metal-binding</keyword>
<evidence type="ECO:0000313" key="3">
    <source>
        <dbReference type="EMBL" id="KAF2478997.1"/>
    </source>
</evidence>
<dbReference type="AlphaFoldDB" id="A0A6A6PIB2"/>
<dbReference type="PROSITE" id="PS50157">
    <property type="entry name" value="ZINC_FINGER_C2H2_2"/>
    <property type="match status" value="1"/>
</dbReference>
<dbReference type="Proteomes" id="UP000799767">
    <property type="component" value="Unassembled WGS sequence"/>
</dbReference>
<dbReference type="RefSeq" id="XP_033585567.1">
    <property type="nucleotide sequence ID" value="XM_033734774.1"/>
</dbReference>
<keyword evidence="1" id="KW-0862">Zinc</keyword>
<dbReference type="OrthoDB" id="3945738at2759"/>
<protein>
    <recommendedName>
        <fullName evidence="2">C2H2-type domain-containing protein</fullName>
    </recommendedName>
</protein>
<name>A0A6A6PIB2_9PEZI</name>
<dbReference type="GO" id="GO:0008270">
    <property type="term" value="F:zinc ion binding"/>
    <property type="evidence" value="ECO:0007669"/>
    <property type="project" value="UniProtKB-KW"/>
</dbReference>
<organism evidence="3 4">
    <name type="scientific">Neohortaea acidophila</name>
    <dbReference type="NCBI Taxonomy" id="245834"/>
    <lineage>
        <taxon>Eukaryota</taxon>
        <taxon>Fungi</taxon>
        <taxon>Dikarya</taxon>
        <taxon>Ascomycota</taxon>
        <taxon>Pezizomycotina</taxon>
        <taxon>Dothideomycetes</taxon>
        <taxon>Dothideomycetidae</taxon>
        <taxon>Mycosphaerellales</taxon>
        <taxon>Teratosphaeriaceae</taxon>
        <taxon>Neohortaea</taxon>
    </lineage>
</organism>
<feature type="domain" description="C2H2-type" evidence="2">
    <location>
        <begin position="25"/>
        <end position="53"/>
    </location>
</feature>
<dbReference type="GeneID" id="54475776"/>
<proteinExistence type="predicted"/>
<keyword evidence="1" id="KW-0863">Zinc-finger</keyword>
<sequence>MPCTNENHSHAWVTEGSLTIERCEKICGFCKAPFKHAWFLRRHVNNVHVKQYPNLKVDEGW</sequence>
<evidence type="ECO:0000259" key="2">
    <source>
        <dbReference type="PROSITE" id="PS50157"/>
    </source>
</evidence>
<gene>
    <name evidence="3" type="ORF">BDY17DRAFT_304811</name>
</gene>
<dbReference type="PROSITE" id="PS00028">
    <property type="entry name" value="ZINC_FINGER_C2H2_1"/>
    <property type="match status" value="1"/>
</dbReference>
<evidence type="ECO:0000256" key="1">
    <source>
        <dbReference type="PROSITE-ProRule" id="PRU00042"/>
    </source>
</evidence>